<dbReference type="PATRIC" id="fig|66969.6.peg.2208"/>
<name>A0A0W1A516_9GAMM</name>
<evidence type="ECO:0008006" key="3">
    <source>
        <dbReference type="Google" id="ProtNLM"/>
    </source>
</evidence>
<dbReference type="AlphaFoldDB" id="A0A0W1A516"/>
<dbReference type="EMBL" id="LNZB01000051">
    <property type="protein sequence ID" value="KTD76304.1"/>
    <property type="molecule type" value="Genomic_DNA"/>
</dbReference>
<accession>A0A0W1A516</accession>
<evidence type="ECO:0000313" key="1">
    <source>
        <dbReference type="EMBL" id="KTD76304.1"/>
    </source>
</evidence>
<evidence type="ECO:0000313" key="2">
    <source>
        <dbReference type="Proteomes" id="UP000054729"/>
    </source>
</evidence>
<proteinExistence type="predicted"/>
<dbReference type="OrthoDB" id="5632331at2"/>
<gene>
    <name evidence="1" type="ORF">Lwal_2026</name>
</gene>
<reference evidence="1 2" key="1">
    <citation type="submission" date="2015-11" db="EMBL/GenBank/DDBJ databases">
        <title>Genomic analysis of 38 Legionella species identifies large and diverse effector repertoires.</title>
        <authorList>
            <person name="Burstein D."/>
            <person name="Amaro F."/>
            <person name="Zusman T."/>
            <person name="Lifshitz Z."/>
            <person name="Cohen O."/>
            <person name="Gilbert J.A."/>
            <person name="Pupko T."/>
            <person name="Shuman H.A."/>
            <person name="Segal G."/>
        </authorList>
    </citation>
    <scope>NUCLEOTIDE SEQUENCE [LARGE SCALE GENOMIC DNA]</scope>
    <source>
        <strain evidence="1 2">ATCC 51914</strain>
    </source>
</reference>
<sequence length="494" mass="56112">MPIILKVSEDNAIQFSPSQATYYELNPRFNNAFPVPKTAYTTSETDPNEEVLLKSKGIHHCHTVIVRDKKYNNYFILHVSPQALRRPYDSVTKIAGTATSLFGYGMFSMDFDTSMTNSKKPAYIDLDPYYYDNAAIGTHIDSELEVIVVVNDEHWSKELAEMEILATFKARVPGNVVKSNIIVNKALEHAYYYSVQFDPKSENVTIHSNNGIYSESYDHAFENNVNRYAHDVLPLEKQMALRNALSDLISQAQVELETIFARLKPYDALEQLVLNPSKELQLTPSKKVKLETLINAIEALIMESKNPVLNLGSPNLYKCYKKLGLLYLLTESYEKSAFYLSKAADYAVNMKKAEFHDDLKFYSILAGAVYERDGCPEKAYYYYNEASAFYSGVLDEFDENLSRARIASQIPGKEIEALNALFKAKSVLPSLMKRAEELPSPQKDEILQALDLRHTACGHLLDSLKECLIEHRHESAEFQQEYDKLFGLAASLTR</sequence>
<dbReference type="Proteomes" id="UP000054729">
    <property type="component" value="Unassembled WGS sequence"/>
</dbReference>
<keyword evidence="2" id="KW-1185">Reference proteome</keyword>
<organism evidence="1 2">
    <name type="scientific">Legionella waltersii</name>
    <dbReference type="NCBI Taxonomy" id="66969"/>
    <lineage>
        <taxon>Bacteria</taxon>
        <taxon>Pseudomonadati</taxon>
        <taxon>Pseudomonadota</taxon>
        <taxon>Gammaproteobacteria</taxon>
        <taxon>Legionellales</taxon>
        <taxon>Legionellaceae</taxon>
        <taxon>Legionella</taxon>
    </lineage>
</organism>
<protein>
    <recommendedName>
        <fullName evidence="3">Tetratricopeptide repeat protein</fullName>
    </recommendedName>
</protein>
<comment type="caution">
    <text evidence="1">The sequence shown here is derived from an EMBL/GenBank/DDBJ whole genome shotgun (WGS) entry which is preliminary data.</text>
</comment>
<dbReference type="InterPro" id="IPR011990">
    <property type="entry name" value="TPR-like_helical_dom_sf"/>
</dbReference>
<dbReference type="RefSeq" id="WP_058480676.1">
    <property type="nucleotide sequence ID" value="NZ_CAAAIQ010000020.1"/>
</dbReference>
<dbReference type="SUPFAM" id="SSF48452">
    <property type="entry name" value="TPR-like"/>
    <property type="match status" value="1"/>
</dbReference>